<proteinExistence type="predicted"/>
<evidence type="ECO:0000313" key="2">
    <source>
        <dbReference type="Proteomes" id="UP000007033"/>
    </source>
</evidence>
<organism evidence="1 2">
    <name type="scientific">Lactobacillus amylovorus (strain GRL 1112)</name>
    <dbReference type="NCBI Taxonomy" id="695560"/>
    <lineage>
        <taxon>Bacteria</taxon>
        <taxon>Bacillati</taxon>
        <taxon>Bacillota</taxon>
        <taxon>Bacilli</taxon>
        <taxon>Lactobacillales</taxon>
        <taxon>Lactobacillaceae</taxon>
        <taxon>Lactobacillus</taxon>
    </lineage>
</organism>
<gene>
    <name evidence="1" type="ordered locus">LA2_09785</name>
</gene>
<dbReference type="Proteomes" id="UP000007033">
    <property type="component" value="Chromosome"/>
</dbReference>
<dbReference type="EMBL" id="CP002338">
    <property type="protein sequence ID" value="ADQ59862.1"/>
    <property type="molecule type" value="Genomic_DNA"/>
</dbReference>
<evidence type="ECO:0000313" key="1">
    <source>
        <dbReference type="EMBL" id="ADQ59862.1"/>
    </source>
</evidence>
<dbReference type="AlphaFoldDB" id="E4SMW6"/>
<name>E4SMW6_LACAR</name>
<sequence length="35" mass="3899">MSTIGFIQTNQSTKHVANPWRTEYSQNSTILGSSN</sequence>
<protein>
    <submittedName>
        <fullName evidence="1">Uncharacterized protein</fullName>
    </submittedName>
</protein>
<reference evidence="1 2" key="1">
    <citation type="journal article" date="2011" name="J. Bacteriol.">
        <title>Genome sequence of Lactobacillus amylovorus GRL1112.</title>
        <authorList>
            <person name="Kant R."/>
            <person name="Paulin L."/>
            <person name="Alatalo E."/>
            <person name="de Vos W.M."/>
            <person name="Palva A."/>
        </authorList>
    </citation>
    <scope>NUCLEOTIDE SEQUENCE [LARGE SCALE GENOMIC DNA]</scope>
    <source>
        <strain evidence="1 2">GRL 1112</strain>
    </source>
</reference>
<dbReference type="KEGG" id="lam:LA2_09785"/>
<accession>E4SMW6</accession>
<dbReference type="HOGENOM" id="CLU_3365512_0_0_9"/>